<accession>E7C638</accession>
<keyword evidence="2" id="KW-0472">Membrane</keyword>
<feature type="compositionally biased region" description="Polar residues" evidence="1">
    <location>
        <begin position="1"/>
        <end position="13"/>
    </location>
</feature>
<evidence type="ECO:0000256" key="1">
    <source>
        <dbReference type="SAM" id="MobiDB-lite"/>
    </source>
</evidence>
<reference evidence="3" key="1">
    <citation type="submission" date="2010-01" db="EMBL/GenBank/DDBJ databases">
        <title>Genome fragments of uncultured bacteria from the North Pacific subtropical Gyre.</title>
        <authorList>
            <person name="Pham V.D."/>
            <person name="Delong E.F."/>
        </authorList>
    </citation>
    <scope>NUCLEOTIDE SEQUENCE</scope>
</reference>
<name>E7C638_9HYPH</name>
<keyword evidence="2" id="KW-1133">Transmembrane helix</keyword>
<feature type="transmembrane region" description="Helical" evidence="2">
    <location>
        <begin position="29"/>
        <end position="48"/>
    </location>
</feature>
<organism evidence="3">
    <name type="scientific">uncultured Rhizobium sp. HF0500_35F13</name>
    <dbReference type="NCBI Taxonomy" id="723627"/>
    <lineage>
        <taxon>Bacteria</taxon>
        <taxon>Pseudomonadati</taxon>
        <taxon>Pseudomonadota</taxon>
        <taxon>Alphaproteobacteria</taxon>
        <taxon>Hyphomicrobiales</taxon>
        <taxon>Rhizobiaceae</taxon>
        <taxon>Rhizobium/Agrobacterium group</taxon>
        <taxon>Rhizobium</taxon>
        <taxon>environmental samples</taxon>
    </lineage>
</organism>
<dbReference type="AlphaFoldDB" id="E7C638"/>
<evidence type="ECO:0000256" key="2">
    <source>
        <dbReference type="SAM" id="Phobius"/>
    </source>
</evidence>
<feature type="region of interest" description="Disordered" evidence="1">
    <location>
        <begin position="1"/>
        <end position="20"/>
    </location>
</feature>
<evidence type="ECO:0000313" key="3">
    <source>
        <dbReference type="EMBL" id="ADI22912.1"/>
    </source>
</evidence>
<keyword evidence="2" id="KW-0812">Transmembrane</keyword>
<protein>
    <submittedName>
        <fullName evidence="3">Uncharacterized protein</fullName>
    </submittedName>
</protein>
<dbReference type="EMBL" id="GU568000">
    <property type="protein sequence ID" value="ADI22912.1"/>
    <property type="molecule type" value="Genomic_DNA"/>
</dbReference>
<proteinExistence type="predicted"/>
<sequence length="61" mass="6478">MTTCATNHSSPEQIQPILPSRETPTMRSIQLLSVATLSILVCLVSLSAQDADVIIDPDAGQ</sequence>